<sequence length="323" mass="36542">MEKKSKELSFTKKLEKIQKYIEKLAIDIRKCENITKQCDHYTKKEYHKVKAKILNLILKISLQIEEYFSLEEKRKVDAKIVIESYNSYVQKMKAIVEREDCYSFKAKEKKEIKQSEQQNMSIKNVEQMSNTNHQINFEEEKKNYQDLDFQFEEVVCMTKKQSLDILSVAEYQDESELTADQLDKITNIVSSVNQISKGQLEQIIKADEKIKKIDTEIQNATEDTRVAGINIQKASKEKARGIKYFLGGVLGGIGGALGAIFGAGVGAGVGVGGGYAVGHSIGSKIEKLTKKKYGNIKFQGPQKPLEVIPQTDQINLESSNILQ</sequence>
<keyword evidence="3" id="KW-1185">Reference proteome</keyword>
<protein>
    <recommendedName>
        <fullName evidence="4">t-SNARE coiled-coil homology domain-containing protein</fullName>
    </recommendedName>
</protein>
<evidence type="ECO:0008006" key="4">
    <source>
        <dbReference type="Google" id="ProtNLM"/>
    </source>
</evidence>
<proteinExistence type="predicted"/>
<feature type="transmembrane region" description="Helical" evidence="1">
    <location>
        <begin position="244"/>
        <end position="265"/>
    </location>
</feature>
<evidence type="ECO:0000313" key="2">
    <source>
        <dbReference type="EMBL" id="CDW85146.1"/>
    </source>
</evidence>
<keyword evidence="1" id="KW-1133">Transmembrane helix</keyword>
<reference evidence="2 3" key="1">
    <citation type="submission" date="2014-06" db="EMBL/GenBank/DDBJ databases">
        <authorList>
            <person name="Swart Estienne"/>
        </authorList>
    </citation>
    <scope>NUCLEOTIDE SEQUENCE [LARGE SCALE GENOMIC DNA]</scope>
    <source>
        <strain evidence="2 3">130c</strain>
    </source>
</reference>
<dbReference type="InParanoid" id="A0A078AT02"/>
<dbReference type="Proteomes" id="UP000039865">
    <property type="component" value="Unassembled WGS sequence"/>
</dbReference>
<evidence type="ECO:0000313" key="3">
    <source>
        <dbReference type="Proteomes" id="UP000039865"/>
    </source>
</evidence>
<keyword evidence="1" id="KW-0472">Membrane</keyword>
<organism evidence="2 3">
    <name type="scientific">Stylonychia lemnae</name>
    <name type="common">Ciliate</name>
    <dbReference type="NCBI Taxonomy" id="5949"/>
    <lineage>
        <taxon>Eukaryota</taxon>
        <taxon>Sar</taxon>
        <taxon>Alveolata</taxon>
        <taxon>Ciliophora</taxon>
        <taxon>Intramacronucleata</taxon>
        <taxon>Spirotrichea</taxon>
        <taxon>Stichotrichia</taxon>
        <taxon>Sporadotrichida</taxon>
        <taxon>Oxytrichidae</taxon>
        <taxon>Stylonychinae</taxon>
        <taxon>Stylonychia</taxon>
    </lineage>
</organism>
<evidence type="ECO:0000256" key="1">
    <source>
        <dbReference type="SAM" id="Phobius"/>
    </source>
</evidence>
<keyword evidence="1" id="KW-0812">Transmembrane</keyword>
<dbReference type="AlphaFoldDB" id="A0A078AT02"/>
<name>A0A078AT02_STYLE</name>
<gene>
    <name evidence="2" type="primary">Contig11666.g12483</name>
    <name evidence="2" type="ORF">STYLEM_14216</name>
</gene>
<accession>A0A078AT02</accession>
<dbReference type="EMBL" id="CCKQ01013482">
    <property type="protein sequence ID" value="CDW85146.1"/>
    <property type="molecule type" value="Genomic_DNA"/>
</dbReference>